<evidence type="ECO:0000313" key="2">
    <source>
        <dbReference type="Proteomes" id="UP001066276"/>
    </source>
</evidence>
<comment type="caution">
    <text evidence="1">The sequence shown here is derived from an EMBL/GenBank/DDBJ whole genome shotgun (WGS) entry which is preliminary data.</text>
</comment>
<reference evidence="1" key="1">
    <citation type="journal article" date="2022" name="bioRxiv">
        <title>Sequencing and chromosome-scale assembly of the giantPleurodeles waltlgenome.</title>
        <authorList>
            <person name="Brown T."/>
            <person name="Elewa A."/>
            <person name="Iarovenko S."/>
            <person name="Subramanian E."/>
            <person name="Araus A.J."/>
            <person name="Petzold A."/>
            <person name="Susuki M."/>
            <person name="Suzuki K.-i.T."/>
            <person name="Hayashi T."/>
            <person name="Toyoda A."/>
            <person name="Oliveira C."/>
            <person name="Osipova E."/>
            <person name="Leigh N.D."/>
            <person name="Simon A."/>
            <person name="Yun M.H."/>
        </authorList>
    </citation>
    <scope>NUCLEOTIDE SEQUENCE</scope>
    <source>
        <strain evidence="1">20211129_DDA</strain>
        <tissue evidence="1">Liver</tissue>
    </source>
</reference>
<proteinExistence type="predicted"/>
<keyword evidence="2" id="KW-1185">Reference proteome</keyword>
<dbReference type="EMBL" id="JANPWB010000012">
    <property type="protein sequence ID" value="KAJ1120578.1"/>
    <property type="molecule type" value="Genomic_DNA"/>
</dbReference>
<evidence type="ECO:0000313" key="1">
    <source>
        <dbReference type="EMBL" id="KAJ1120578.1"/>
    </source>
</evidence>
<organism evidence="1 2">
    <name type="scientific">Pleurodeles waltl</name>
    <name type="common">Iberian ribbed newt</name>
    <dbReference type="NCBI Taxonomy" id="8319"/>
    <lineage>
        <taxon>Eukaryota</taxon>
        <taxon>Metazoa</taxon>
        <taxon>Chordata</taxon>
        <taxon>Craniata</taxon>
        <taxon>Vertebrata</taxon>
        <taxon>Euteleostomi</taxon>
        <taxon>Amphibia</taxon>
        <taxon>Batrachia</taxon>
        <taxon>Caudata</taxon>
        <taxon>Salamandroidea</taxon>
        <taxon>Salamandridae</taxon>
        <taxon>Pleurodelinae</taxon>
        <taxon>Pleurodeles</taxon>
    </lineage>
</organism>
<sequence>MFPTQSQSLNQTGGYVALLKCVLTVQLSSLLSQPWDHPNVPGRPARMNEGLVWTYSTGLCAQCDCCWRDRGTCRVVPEQSMPLIPASWTTPEEANAIGHYAPMFRNTDW</sequence>
<gene>
    <name evidence="1" type="ORF">NDU88_008741</name>
</gene>
<accession>A0AAV7NWX6</accession>
<name>A0AAV7NWX6_PLEWA</name>
<dbReference type="Proteomes" id="UP001066276">
    <property type="component" value="Chromosome 8"/>
</dbReference>
<protein>
    <submittedName>
        <fullName evidence="1">Uncharacterized protein</fullName>
    </submittedName>
</protein>
<dbReference type="AlphaFoldDB" id="A0AAV7NWX6"/>